<dbReference type="GO" id="GO:0003700">
    <property type="term" value="F:DNA-binding transcription factor activity"/>
    <property type="evidence" value="ECO:0007669"/>
    <property type="project" value="InterPro"/>
</dbReference>
<dbReference type="RefSeq" id="WP_017815170.1">
    <property type="nucleotide sequence ID" value="NZ_CP021170.1"/>
</dbReference>
<dbReference type="SMART" id="SM00347">
    <property type="entry name" value="HTH_MARR"/>
    <property type="match status" value="1"/>
</dbReference>
<dbReference type="InterPro" id="IPR036390">
    <property type="entry name" value="WH_DNA-bd_sf"/>
</dbReference>
<dbReference type="PANTHER" id="PTHR33164">
    <property type="entry name" value="TRANSCRIPTIONAL REGULATOR, MARR FAMILY"/>
    <property type="match status" value="1"/>
</dbReference>
<evidence type="ECO:0000256" key="1">
    <source>
        <dbReference type="ARBA" id="ARBA00023125"/>
    </source>
</evidence>
<keyword evidence="4" id="KW-1185">Reference proteome</keyword>
<dbReference type="Proteomes" id="UP000078148">
    <property type="component" value="Plasmid unnamed1"/>
</dbReference>
<gene>
    <name evidence="3" type="ORF">AR543_p0184</name>
</gene>
<dbReference type="InterPro" id="IPR039422">
    <property type="entry name" value="MarR/SlyA-like"/>
</dbReference>
<protein>
    <recommendedName>
        <fullName evidence="2">HTH marR-type domain-containing protein</fullName>
    </recommendedName>
</protein>
<organism evidence="3 4">
    <name type="scientific">Paenibacillus bovis</name>
    <dbReference type="NCBI Taxonomy" id="1616788"/>
    <lineage>
        <taxon>Bacteria</taxon>
        <taxon>Bacillati</taxon>
        <taxon>Bacillota</taxon>
        <taxon>Bacilli</taxon>
        <taxon>Bacillales</taxon>
        <taxon>Paenibacillaceae</taxon>
        <taxon>Paenibacillus</taxon>
    </lineage>
</organism>
<dbReference type="AlphaFoldDB" id="A0A1X9T4N7"/>
<geneLocation type="plasmid" evidence="3 4">
    <name>unnamed1</name>
</geneLocation>
<sequence>MQNKRELFQIMTRRFGLLNKDCCSIGGHDISAAQSHILYEINQRDRASIQQIAELLGTDLTTFSRQVQTLIKMGLLQKEANPDDRRVSLLTLTPTGQYIATTIDQQMNSYLDEVFSYLTPFEQETVVRSIHLFNEAMAKSSRCCSPIRTK</sequence>
<dbReference type="PRINTS" id="PR00598">
    <property type="entry name" value="HTHMARR"/>
</dbReference>
<accession>A0A1X9T4N7</accession>
<name>A0A1X9T4N7_9BACL</name>
<dbReference type="InterPro" id="IPR036388">
    <property type="entry name" value="WH-like_DNA-bd_sf"/>
</dbReference>
<dbReference type="InterPro" id="IPR000835">
    <property type="entry name" value="HTH_MarR-typ"/>
</dbReference>
<dbReference type="GO" id="GO:0003677">
    <property type="term" value="F:DNA binding"/>
    <property type="evidence" value="ECO:0007669"/>
    <property type="project" value="UniProtKB-KW"/>
</dbReference>
<dbReference type="GO" id="GO:0006950">
    <property type="term" value="P:response to stress"/>
    <property type="evidence" value="ECO:0007669"/>
    <property type="project" value="TreeGrafter"/>
</dbReference>
<evidence type="ECO:0000313" key="3">
    <source>
        <dbReference type="EMBL" id="ARR10792.1"/>
    </source>
</evidence>
<feature type="domain" description="HTH marR-type" evidence="2">
    <location>
        <begin position="4"/>
        <end position="135"/>
    </location>
</feature>
<keyword evidence="1" id="KW-0238">DNA-binding</keyword>
<dbReference type="EMBL" id="CP021170">
    <property type="protein sequence ID" value="ARR10792.1"/>
    <property type="molecule type" value="Genomic_DNA"/>
</dbReference>
<proteinExistence type="predicted"/>
<reference evidence="3 4" key="1">
    <citation type="journal article" date="2016" name="Int. J. Syst. Evol. Microbiol.">
        <title>Paenibacillus damxungensis sp. nov., isolated from raw yak (Bos grunniens) milk.</title>
        <authorList>
            <person name="Wu Z."/>
            <person name="Gao C."/>
            <person name="Han J."/>
            <person name="Liu Z."/>
        </authorList>
    </citation>
    <scope>NUCLEOTIDE SEQUENCE [LARGE SCALE GENOMIC DNA]</scope>
    <source>
        <strain evidence="3 4">BD3526</strain>
        <plasmid evidence="3 4">unnamed1</plasmid>
    </source>
</reference>
<dbReference type="PANTHER" id="PTHR33164:SF57">
    <property type="entry name" value="MARR-FAMILY TRANSCRIPTIONAL REGULATOR"/>
    <property type="match status" value="1"/>
</dbReference>
<dbReference type="Gene3D" id="1.10.10.10">
    <property type="entry name" value="Winged helix-like DNA-binding domain superfamily/Winged helix DNA-binding domain"/>
    <property type="match status" value="1"/>
</dbReference>
<keyword evidence="3" id="KW-0614">Plasmid</keyword>
<dbReference type="OrthoDB" id="1853358at2"/>
<evidence type="ECO:0000259" key="2">
    <source>
        <dbReference type="PROSITE" id="PS50995"/>
    </source>
</evidence>
<dbReference type="SUPFAM" id="SSF46785">
    <property type="entry name" value="Winged helix' DNA-binding domain"/>
    <property type="match status" value="1"/>
</dbReference>
<dbReference type="PROSITE" id="PS50995">
    <property type="entry name" value="HTH_MARR_2"/>
    <property type="match status" value="1"/>
</dbReference>
<evidence type="ECO:0000313" key="4">
    <source>
        <dbReference type="Proteomes" id="UP000078148"/>
    </source>
</evidence>
<dbReference type="KEGG" id="pbv:AR543_p0184"/>
<dbReference type="Pfam" id="PF01047">
    <property type="entry name" value="MarR"/>
    <property type="match status" value="1"/>
</dbReference>